<evidence type="ECO:0008006" key="5">
    <source>
        <dbReference type="Google" id="ProtNLM"/>
    </source>
</evidence>
<dbReference type="Proteomes" id="UP001569904">
    <property type="component" value="Unassembled WGS sequence"/>
</dbReference>
<keyword evidence="2" id="KW-0812">Transmembrane</keyword>
<feature type="transmembrane region" description="Helical" evidence="2">
    <location>
        <begin position="91"/>
        <end position="107"/>
    </location>
</feature>
<feature type="transmembrane region" description="Helical" evidence="2">
    <location>
        <begin position="39"/>
        <end position="61"/>
    </location>
</feature>
<dbReference type="RefSeq" id="WP_371941379.1">
    <property type="nucleotide sequence ID" value="NZ_JAXCEH010000007.1"/>
</dbReference>
<keyword evidence="2" id="KW-0472">Membrane</keyword>
<keyword evidence="4" id="KW-1185">Reference proteome</keyword>
<protein>
    <recommendedName>
        <fullName evidence="5">Cytochrome c oxidase assembly protein</fullName>
    </recommendedName>
</protein>
<keyword evidence="2" id="KW-1133">Transmembrane helix</keyword>
<feature type="transmembrane region" description="Helical" evidence="2">
    <location>
        <begin position="197"/>
        <end position="217"/>
    </location>
</feature>
<accession>A0ABV4QWH4</accession>
<dbReference type="EMBL" id="JAXCEH010000007">
    <property type="protein sequence ID" value="MFA1554806.1"/>
    <property type="molecule type" value="Genomic_DNA"/>
</dbReference>
<evidence type="ECO:0000256" key="2">
    <source>
        <dbReference type="SAM" id="Phobius"/>
    </source>
</evidence>
<sequence>MPRTIDPPASHVPRGGQFAFSAFSAVAAVLLWMRDETSYPAIKTSAMFAYLLAAVLTSVAARLGARRTLIVFHLLFVPAQFLFSFGGGPEQLAGMVFCTVLVVRMRPRFPHLKRRARRVWLTLHVGVSVGWLGLSLAMTTLAVAGASADSHAVRHGAYELMHVFDLTIVIPSVVMAIITGLVVSLGTPWGLVKHWWVLLKLVISLVIPVIAIIQSTWIEELRLRTADPAGDPGGTGLTLILCMLLYASLLWTAVILSVFKPAGKTRWAKRPRDASRPAGASEPAPDSPPASARPVRPPMAR</sequence>
<evidence type="ECO:0000256" key="1">
    <source>
        <dbReference type="SAM" id="MobiDB-lite"/>
    </source>
</evidence>
<gene>
    <name evidence="3" type="ORF">SM436_14030</name>
</gene>
<comment type="caution">
    <text evidence="3">The sequence shown here is derived from an EMBL/GenBank/DDBJ whole genome shotgun (WGS) entry which is preliminary data.</text>
</comment>
<reference evidence="3 4" key="1">
    <citation type="submission" date="2023-11" db="EMBL/GenBank/DDBJ databases">
        <title>Actinomadura monticuli sp. nov., isolated from volcanic ash.</title>
        <authorList>
            <person name="Lee S.D."/>
            <person name="Yang H."/>
            <person name="Kim I.S."/>
        </authorList>
    </citation>
    <scope>NUCLEOTIDE SEQUENCE [LARGE SCALE GENOMIC DNA]</scope>
    <source>
        <strain evidence="3 4">DSM 45346</strain>
    </source>
</reference>
<feature type="transmembrane region" description="Helical" evidence="2">
    <location>
        <begin position="237"/>
        <end position="259"/>
    </location>
</feature>
<feature type="compositionally biased region" description="Low complexity" evidence="1">
    <location>
        <begin position="277"/>
        <end position="294"/>
    </location>
</feature>
<proteinExistence type="predicted"/>
<name>A0ABV4QWH4_9ACTN</name>
<feature type="transmembrane region" description="Helical" evidence="2">
    <location>
        <begin position="12"/>
        <end position="33"/>
    </location>
</feature>
<evidence type="ECO:0000313" key="4">
    <source>
        <dbReference type="Proteomes" id="UP001569904"/>
    </source>
</evidence>
<organism evidence="3 4">
    <name type="scientific">Actinomadura chokoriensis</name>
    <dbReference type="NCBI Taxonomy" id="454156"/>
    <lineage>
        <taxon>Bacteria</taxon>
        <taxon>Bacillati</taxon>
        <taxon>Actinomycetota</taxon>
        <taxon>Actinomycetes</taxon>
        <taxon>Streptosporangiales</taxon>
        <taxon>Thermomonosporaceae</taxon>
        <taxon>Actinomadura</taxon>
    </lineage>
</organism>
<feature type="transmembrane region" description="Helical" evidence="2">
    <location>
        <begin position="119"/>
        <end position="146"/>
    </location>
</feature>
<feature type="transmembrane region" description="Helical" evidence="2">
    <location>
        <begin position="166"/>
        <end position="185"/>
    </location>
</feature>
<evidence type="ECO:0000313" key="3">
    <source>
        <dbReference type="EMBL" id="MFA1554806.1"/>
    </source>
</evidence>
<feature type="region of interest" description="Disordered" evidence="1">
    <location>
        <begin position="265"/>
        <end position="301"/>
    </location>
</feature>